<reference evidence="6 7" key="1">
    <citation type="submission" date="2020-02" db="EMBL/GenBank/DDBJ databases">
        <authorList>
            <person name="Dziuba M."/>
            <person name="Kuznetsov B."/>
            <person name="Mardanov A."/>
            <person name="Ravin N."/>
            <person name="Grouzdev D."/>
        </authorList>
    </citation>
    <scope>NUCLEOTIDE SEQUENCE [LARGE SCALE GENOMIC DNA]</scope>
    <source>
        <strain evidence="6 7">SpK</strain>
    </source>
</reference>
<dbReference type="InterPro" id="IPR013766">
    <property type="entry name" value="Thioredoxin_domain"/>
</dbReference>
<keyword evidence="7" id="KW-1185">Reference proteome</keyword>
<organism evidence="6 7">
    <name type="scientific">Magnetospirillum aberrantis SpK</name>
    <dbReference type="NCBI Taxonomy" id="908842"/>
    <lineage>
        <taxon>Bacteria</taxon>
        <taxon>Pseudomonadati</taxon>
        <taxon>Pseudomonadota</taxon>
        <taxon>Alphaproteobacteria</taxon>
        <taxon>Rhodospirillales</taxon>
        <taxon>Rhodospirillaceae</taxon>
        <taxon>Magnetospirillum</taxon>
    </lineage>
</organism>
<dbReference type="SUPFAM" id="SSF52833">
    <property type="entry name" value="Thioredoxin-like"/>
    <property type="match status" value="1"/>
</dbReference>
<dbReference type="RefSeq" id="WP_163679284.1">
    <property type="nucleotide sequence ID" value="NZ_JAAIYP010000038.1"/>
</dbReference>
<dbReference type="GO" id="GO:0015036">
    <property type="term" value="F:disulfide oxidoreductase activity"/>
    <property type="evidence" value="ECO:0007669"/>
    <property type="project" value="UniProtKB-ARBA"/>
</dbReference>
<evidence type="ECO:0000256" key="4">
    <source>
        <dbReference type="SAM" id="SignalP"/>
    </source>
</evidence>
<feature type="signal peptide" evidence="4">
    <location>
        <begin position="1"/>
        <end position="19"/>
    </location>
</feature>
<evidence type="ECO:0000313" key="6">
    <source>
        <dbReference type="EMBL" id="NFV80646.1"/>
    </source>
</evidence>
<dbReference type="InterPro" id="IPR050553">
    <property type="entry name" value="Thioredoxin_ResA/DsbE_sf"/>
</dbReference>
<dbReference type="Proteomes" id="UP000480684">
    <property type="component" value="Unassembled WGS sequence"/>
</dbReference>
<dbReference type="Pfam" id="PF08534">
    <property type="entry name" value="Redoxin"/>
    <property type="match status" value="1"/>
</dbReference>
<dbReference type="PROSITE" id="PS51352">
    <property type="entry name" value="THIOREDOXIN_2"/>
    <property type="match status" value="1"/>
</dbReference>
<evidence type="ECO:0000256" key="3">
    <source>
        <dbReference type="ARBA" id="ARBA00023284"/>
    </source>
</evidence>
<proteinExistence type="predicted"/>
<dbReference type="AlphaFoldDB" id="A0A7C9UUY3"/>
<dbReference type="InterPro" id="IPR017937">
    <property type="entry name" value="Thioredoxin_CS"/>
</dbReference>
<evidence type="ECO:0000259" key="5">
    <source>
        <dbReference type="PROSITE" id="PS51352"/>
    </source>
</evidence>
<dbReference type="PANTHER" id="PTHR42852">
    <property type="entry name" value="THIOL:DISULFIDE INTERCHANGE PROTEIN DSBE"/>
    <property type="match status" value="1"/>
</dbReference>
<dbReference type="PROSITE" id="PS51257">
    <property type="entry name" value="PROKAR_LIPOPROTEIN"/>
    <property type="match status" value="1"/>
</dbReference>
<dbReference type="InterPro" id="IPR036249">
    <property type="entry name" value="Thioredoxin-like_sf"/>
</dbReference>
<dbReference type="GO" id="GO:0030313">
    <property type="term" value="C:cell envelope"/>
    <property type="evidence" value="ECO:0007669"/>
    <property type="project" value="UniProtKB-SubCell"/>
</dbReference>
<dbReference type="PROSITE" id="PS00194">
    <property type="entry name" value="THIOREDOXIN_1"/>
    <property type="match status" value="1"/>
</dbReference>
<dbReference type="EMBL" id="JAAIYP010000038">
    <property type="protein sequence ID" value="NFV80646.1"/>
    <property type="molecule type" value="Genomic_DNA"/>
</dbReference>
<keyword evidence="4" id="KW-0732">Signal</keyword>
<dbReference type="Gene3D" id="3.40.30.10">
    <property type="entry name" value="Glutaredoxin"/>
    <property type="match status" value="1"/>
</dbReference>
<evidence type="ECO:0000313" key="7">
    <source>
        <dbReference type="Proteomes" id="UP000480684"/>
    </source>
</evidence>
<evidence type="ECO:0000256" key="1">
    <source>
        <dbReference type="ARBA" id="ARBA00004196"/>
    </source>
</evidence>
<gene>
    <name evidence="6" type="ORF">G4223_11060</name>
</gene>
<protein>
    <submittedName>
        <fullName evidence="6">TlpA family protein disulfide reductase</fullName>
    </submittedName>
</protein>
<dbReference type="GO" id="GO:0017004">
    <property type="term" value="P:cytochrome complex assembly"/>
    <property type="evidence" value="ECO:0007669"/>
    <property type="project" value="UniProtKB-KW"/>
</dbReference>
<comment type="caution">
    <text evidence="6">The sequence shown here is derived from an EMBL/GenBank/DDBJ whole genome shotgun (WGS) entry which is preliminary data.</text>
</comment>
<comment type="subcellular location">
    <subcellularLocation>
        <location evidence="1">Cell envelope</location>
    </subcellularLocation>
</comment>
<dbReference type="InterPro" id="IPR013740">
    <property type="entry name" value="Redoxin"/>
</dbReference>
<feature type="chain" id="PRO_5028804763" evidence="4">
    <location>
        <begin position="20"/>
        <end position="161"/>
    </location>
</feature>
<evidence type="ECO:0000256" key="2">
    <source>
        <dbReference type="ARBA" id="ARBA00022748"/>
    </source>
</evidence>
<keyword evidence="2" id="KW-0201">Cytochrome c-type biogenesis</keyword>
<sequence>MRTVRMAAIAAVLALTVLAGCDGDPEEGKAVPPFVVEAPGGTLELPVAGKGKVTVVAFWASWCPPCRQELAQLQTLSEQWNGDLAVFAVNVGEEPEVASRALAAAGVRFALLRDPQGVAARVNDVHSFPHMLVFDRDGRLRHRLVGAETSAGLSRMLGQLR</sequence>
<keyword evidence="3" id="KW-0676">Redox-active center</keyword>
<accession>A0A7C9UUY3</accession>
<dbReference type="PANTHER" id="PTHR42852:SF18">
    <property type="entry name" value="CHROMOSOME UNDETERMINED SCAFFOLD_47, WHOLE GENOME SHOTGUN SEQUENCE"/>
    <property type="match status" value="1"/>
</dbReference>
<name>A0A7C9UUY3_9PROT</name>
<dbReference type="CDD" id="cd02966">
    <property type="entry name" value="TlpA_like_family"/>
    <property type="match status" value="1"/>
</dbReference>
<feature type="domain" description="Thioredoxin" evidence="5">
    <location>
        <begin position="25"/>
        <end position="161"/>
    </location>
</feature>